<evidence type="ECO:0000313" key="11">
    <source>
        <dbReference type="EMBL" id="ABO07582.1"/>
    </source>
</evidence>
<dbReference type="InterPro" id="IPR006033">
    <property type="entry name" value="AsnA_fam"/>
</dbReference>
<dbReference type="GO" id="GO:0006450">
    <property type="term" value="P:regulation of translational fidelity"/>
    <property type="evidence" value="ECO:0007669"/>
    <property type="project" value="InterPro"/>
</dbReference>
<dbReference type="InterPro" id="IPR036152">
    <property type="entry name" value="Asp/glu_Ase-like_sf"/>
</dbReference>
<dbReference type="Gene3D" id="3.40.50.1170">
    <property type="entry name" value="L-asparaginase, N-terminal domain"/>
    <property type="match status" value="1"/>
</dbReference>
<evidence type="ECO:0000256" key="3">
    <source>
        <dbReference type="ARBA" id="ARBA00022840"/>
    </source>
</evidence>
<gene>
    <name evidence="5" type="primary">gatD</name>
    <name evidence="11" type="ordered locus">Pcal_0144</name>
</gene>
<feature type="domain" description="GatD N-terminal" evidence="10">
    <location>
        <begin position="4"/>
        <end position="48"/>
    </location>
</feature>
<dbReference type="PANTHER" id="PTHR11707">
    <property type="entry name" value="L-ASPARAGINASE"/>
    <property type="match status" value="1"/>
</dbReference>
<dbReference type="InterPro" id="IPR037222">
    <property type="entry name" value="GatD_N_sf"/>
</dbReference>
<dbReference type="InterPro" id="IPR011878">
    <property type="entry name" value="GatD"/>
</dbReference>
<evidence type="ECO:0000256" key="1">
    <source>
        <dbReference type="ARBA" id="ARBA00022598"/>
    </source>
</evidence>
<dbReference type="PRINTS" id="PR00139">
    <property type="entry name" value="ASNGLNASE"/>
</dbReference>
<dbReference type="KEGG" id="pcl:Pcal_0144"/>
<keyword evidence="12" id="KW-1185">Reference proteome</keyword>
<feature type="active site" evidence="5">
    <location>
        <position position="158"/>
    </location>
</feature>
<keyword evidence="1 5" id="KW-0436">Ligase</keyword>
<dbReference type="PROSITE" id="PS51732">
    <property type="entry name" value="ASN_GLN_ASE_3"/>
    <property type="match status" value="1"/>
</dbReference>
<evidence type="ECO:0000259" key="10">
    <source>
        <dbReference type="Pfam" id="PF18195"/>
    </source>
</evidence>
<comment type="function">
    <text evidence="5 7">Allows the formation of correctly charged Gln-tRNA(Gln) through the transamidation of misacylated Glu-tRNA(Gln) in organisms which lack glutaminyl-tRNA synthetase. The reaction takes place in the presence of glutamine and ATP through an activated gamma-phospho-Glu-tRNA(Gln). The GatDE system is specific for glutamate and does not act on aspartate.</text>
</comment>
<dbReference type="InterPro" id="IPR040919">
    <property type="entry name" value="Asparaginase_C"/>
</dbReference>
<dbReference type="NCBIfam" id="TIGR02153">
    <property type="entry name" value="gatD_arch"/>
    <property type="match status" value="1"/>
</dbReference>
<dbReference type="InterPro" id="IPR027475">
    <property type="entry name" value="Asparaginase/glutaminase_AS2"/>
</dbReference>
<dbReference type="AlphaFoldDB" id="A3MSG5"/>
<dbReference type="STRING" id="410359.Pcal_0144"/>
<dbReference type="GO" id="GO:0050567">
    <property type="term" value="F:glutaminyl-tRNA synthase (glutamine-hydrolyzing) activity"/>
    <property type="evidence" value="ECO:0007669"/>
    <property type="project" value="UniProtKB-UniRule"/>
</dbReference>
<dbReference type="GO" id="GO:0006412">
    <property type="term" value="P:translation"/>
    <property type="evidence" value="ECO:0007669"/>
    <property type="project" value="UniProtKB-UniRule"/>
</dbReference>
<dbReference type="EC" id="6.3.5.-" evidence="5 7"/>
<dbReference type="PANTHER" id="PTHR11707:SF28">
    <property type="entry name" value="60 KDA LYSOPHOSPHOLIPASE"/>
    <property type="match status" value="1"/>
</dbReference>
<dbReference type="Gene3D" id="3.40.50.40">
    <property type="match status" value="1"/>
</dbReference>
<dbReference type="PIRSF" id="PIRSF001220">
    <property type="entry name" value="L-ASNase_gatD"/>
    <property type="match status" value="1"/>
</dbReference>
<dbReference type="InterPro" id="IPR027474">
    <property type="entry name" value="L-asparaginase_N"/>
</dbReference>
<dbReference type="NCBIfam" id="TIGR00519">
    <property type="entry name" value="asnASE_I"/>
    <property type="match status" value="1"/>
</dbReference>
<dbReference type="HAMAP" id="MF_00586">
    <property type="entry name" value="GatD"/>
    <property type="match status" value="1"/>
</dbReference>
<comment type="subunit">
    <text evidence="5 7">Heterodimer of GatD and GatE.</text>
</comment>
<dbReference type="Pfam" id="PF00710">
    <property type="entry name" value="Asparaginase"/>
    <property type="match status" value="1"/>
</dbReference>
<evidence type="ECO:0000256" key="6">
    <source>
        <dbReference type="PROSITE-ProRule" id="PRU10100"/>
    </source>
</evidence>
<dbReference type="PROSITE" id="PS00917">
    <property type="entry name" value="ASN_GLN_ASE_2"/>
    <property type="match status" value="1"/>
</dbReference>
<protein>
    <recommendedName>
        <fullName evidence="5 7">Glutamyl-tRNA(Gln) amidotransferase subunit D</fullName>
        <shortName evidence="5">Glu-ADT subunit D</shortName>
        <ecNumber evidence="5 7">6.3.5.-</ecNumber>
    </recommendedName>
</protein>
<keyword evidence="4 5" id="KW-0648">Protein biosynthesis</keyword>
<dbReference type="SMART" id="SM00870">
    <property type="entry name" value="Asparaginase"/>
    <property type="match status" value="1"/>
</dbReference>
<dbReference type="Pfam" id="PF17763">
    <property type="entry name" value="Asparaginase_C"/>
    <property type="match status" value="1"/>
</dbReference>
<keyword evidence="2 5" id="KW-0547">Nucleotide-binding</keyword>
<dbReference type="Pfam" id="PF18195">
    <property type="entry name" value="GatD_N"/>
    <property type="match status" value="1"/>
</dbReference>
<comment type="similarity">
    <text evidence="5 7">Belongs to the asparaginase 1 family. GatD subfamily.</text>
</comment>
<dbReference type="OrthoDB" id="371959at2157"/>
<evidence type="ECO:0000256" key="5">
    <source>
        <dbReference type="HAMAP-Rule" id="MF_00586"/>
    </source>
</evidence>
<dbReference type="HOGENOM" id="CLU_019134_2_1_2"/>
<dbReference type="GO" id="GO:0016740">
    <property type="term" value="F:transferase activity"/>
    <property type="evidence" value="ECO:0007669"/>
    <property type="project" value="UniProtKB-KW"/>
</dbReference>
<dbReference type="InterPro" id="IPR037152">
    <property type="entry name" value="L-asparaginase_N_sf"/>
</dbReference>
<dbReference type="Proteomes" id="UP000001431">
    <property type="component" value="Chromosome"/>
</dbReference>
<sequence>MYKRVRVVLEGGDVFEGVLLPPTQFSDPDVVVVKLRNGYNVGIKRSRIRELVELGDVPPPSFGAAEPPKQVGPGVWVLAAGGTILSRVDYVTGGVYPTLSASYLFELLGEVESPVELVEVTAKFSEDFTPATWSLIAAKVGEAFEKGARGVVVLHGTDTMHYTAAALAFAFREAPGPIALVGAQRSSDRPSTDAVLNLKAAVAVAARAPFAESVVVMHKTSSDSVIAAHRGTRVRKMHTSRRDAFQSINAQPLAEYYPEKDLLQVLEPQYKERGGLSYTTKFEEAVALVKFFPGMYPKMLEALLDLGIKGVVIEGTGFGHVGEYLLPAVKKLTDAGVVVAMASQTLYGRVNLYVYRRGRELLAAGVVPVEDMLPEVAYAKLSWALANFKREEVPQVLKTPVAFEINPRSDPLAFGAP</sequence>
<dbReference type="PIRSF" id="PIRSF500175">
    <property type="entry name" value="Glu_ADT_D"/>
    <property type="match status" value="1"/>
</dbReference>
<dbReference type="InterPro" id="IPR006034">
    <property type="entry name" value="Asparaginase/glutaminase-like"/>
</dbReference>
<keyword evidence="3 5" id="KW-0067">ATP-binding</keyword>
<evidence type="ECO:0000259" key="9">
    <source>
        <dbReference type="Pfam" id="PF17763"/>
    </source>
</evidence>
<evidence type="ECO:0000256" key="4">
    <source>
        <dbReference type="ARBA" id="ARBA00022917"/>
    </source>
</evidence>
<comment type="catalytic activity">
    <reaction evidence="5 7">
        <text>L-glutamyl-tRNA(Gln) + L-glutamine + ATP + H2O = L-glutaminyl-tRNA(Gln) + L-glutamate + ADP + phosphate + H(+)</text>
        <dbReference type="Rhea" id="RHEA:17521"/>
        <dbReference type="Rhea" id="RHEA-COMP:9681"/>
        <dbReference type="Rhea" id="RHEA-COMP:9684"/>
        <dbReference type="ChEBI" id="CHEBI:15377"/>
        <dbReference type="ChEBI" id="CHEBI:15378"/>
        <dbReference type="ChEBI" id="CHEBI:29985"/>
        <dbReference type="ChEBI" id="CHEBI:30616"/>
        <dbReference type="ChEBI" id="CHEBI:43474"/>
        <dbReference type="ChEBI" id="CHEBI:58359"/>
        <dbReference type="ChEBI" id="CHEBI:78520"/>
        <dbReference type="ChEBI" id="CHEBI:78521"/>
        <dbReference type="ChEBI" id="CHEBI:456216"/>
    </reaction>
</comment>
<feature type="active site" evidence="5">
    <location>
        <position position="83"/>
    </location>
</feature>
<dbReference type="InterPro" id="IPR027473">
    <property type="entry name" value="L-asparaginase_C"/>
</dbReference>
<organism evidence="11 12">
    <name type="scientific">Pyrobaculum calidifontis (strain DSM 21063 / JCM 11548 / VA1)</name>
    <dbReference type="NCBI Taxonomy" id="410359"/>
    <lineage>
        <taxon>Archaea</taxon>
        <taxon>Thermoproteota</taxon>
        <taxon>Thermoprotei</taxon>
        <taxon>Thermoproteales</taxon>
        <taxon>Thermoproteaceae</taxon>
        <taxon>Pyrobaculum</taxon>
    </lineage>
</organism>
<feature type="active site" evidence="5">
    <location>
        <position position="236"/>
    </location>
</feature>
<dbReference type="NCBIfam" id="NF003217">
    <property type="entry name" value="PRK04183.1"/>
    <property type="match status" value="1"/>
</dbReference>
<dbReference type="SUPFAM" id="SSF141300">
    <property type="entry name" value="GatD N-terminal domain-like"/>
    <property type="match status" value="1"/>
</dbReference>
<proteinExistence type="inferred from homology"/>
<dbReference type="GO" id="GO:0005524">
    <property type="term" value="F:ATP binding"/>
    <property type="evidence" value="ECO:0007669"/>
    <property type="project" value="UniProtKB-KW"/>
</dbReference>
<evidence type="ECO:0000256" key="7">
    <source>
        <dbReference type="RuleBase" id="RU004457"/>
    </source>
</evidence>
<dbReference type="GeneID" id="4908274"/>
<evidence type="ECO:0000313" key="12">
    <source>
        <dbReference type="Proteomes" id="UP000001431"/>
    </source>
</evidence>
<dbReference type="GO" id="GO:0006520">
    <property type="term" value="P:amino acid metabolic process"/>
    <property type="evidence" value="ECO:0007669"/>
    <property type="project" value="InterPro"/>
</dbReference>
<name>A3MSG5_PYRCJ</name>
<feature type="domain" description="L-asparaginase N-terminal" evidence="8">
    <location>
        <begin position="75"/>
        <end position="256"/>
    </location>
</feature>
<feature type="domain" description="Asparaginase/glutaminase C-terminal" evidence="9">
    <location>
        <begin position="286"/>
        <end position="390"/>
    </location>
</feature>
<dbReference type="GO" id="GO:0004067">
    <property type="term" value="F:asparaginase activity"/>
    <property type="evidence" value="ECO:0007669"/>
    <property type="project" value="UniProtKB-UniRule"/>
</dbReference>
<dbReference type="InterPro" id="IPR040918">
    <property type="entry name" value="GatD_N"/>
</dbReference>
<dbReference type="SUPFAM" id="SSF53774">
    <property type="entry name" value="Glutaminase/Asparaginase"/>
    <property type="match status" value="1"/>
</dbReference>
<dbReference type="eggNOG" id="arCOG01924">
    <property type="taxonomic scope" value="Archaea"/>
</dbReference>
<evidence type="ECO:0000259" key="8">
    <source>
        <dbReference type="Pfam" id="PF00710"/>
    </source>
</evidence>
<feature type="active site" evidence="5 6">
    <location>
        <position position="157"/>
    </location>
</feature>
<dbReference type="Gene3D" id="2.30.30.520">
    <property type="match status" value="1"/>
</dbReference>
<reference evidence="11" key="1">
    <citation type="submission" date="2007-02" db="EMBL/GenBank/DDBJ databases">
        <title>Complete sequence of Pyrobaculum calidifontis JCM 11548.</title>
        <authorList>
            <consortium name="US DOE Joint Genome Institute"/>
            <person name="Copeland A."/>
            <person name="Lucas S."/>
            <person name="Lapidus A."/>
            <person name="Barry K."/>
            <person name="Glavina del Rio T."/>
            <person name="Dalin E."/>
            <person name="Tice H."/>
            <person name="Pitluck S."/>
            <person name="Chain P."/>
            <person name="Malfatti S."/>
            <person name="Shin M."/>
            <person name="Vergez L."/>
            <person name="Schmutz J."/>
            <person name="Larimer F."/>
            <person name="Land M."/>
            <person name="Hauser L."/>
            <person name="Kyrpides N."/>
            <person name="Mikhailova N."/>
            <person name="Cozen A.E."/>
            <person name="Fitz-Gibbon S.T."/>
            <person name="House C.H."/>
            <person name="Saltikov C."/>
            <person name="Lowe T.M."/>
            <person name="Richardson P."/>
        </authorList>
    </citation>
    <scope>NUCLEOTIDE SEQUENCE [LARGE SCALE GENOMIC DNA]</scope>
    <source>
        <strain evidence="11">JCM 11548</strain>
    </source>
</reference>
<accession>A3MSG5</accession>
<dbReference type="RefSeq" id="WP_011848839.1">
    <property type="nucleotide sequence ID" value="NC_009073.1"/>
</dbReference>
<dbReference type="CDD" id="cd08962">
    <property type="entry name" value="GatD"/>
    <property type="match status" value="1"/>
</dbReference>
<dbReference type="EMBL" id="CP000561">
    <property type="protein sequence ID" value="ABO07582.1"/>
    <property type="molecule type" value="Genomic_DNA"/>
</dbReference>
<evidence type="ECO:0000256" key="2">
    <source>
        <dbReference type="ARBA" id="ARBA00022741"/>
    </source>
</evidence>